<feature type="transmembrane region" description="Helical" evidence="4">
    <location>
        <begin position="119"/>
        <end position="145"/>
    </location>
</feature>
<dbReference type="PANTHER" id="PTHR43024">
    <property type="entry name" value="UDP-N-ACETYLMURAMOYL-TRIPEPTIDE--D-ALANYL-D-ALANINE LIGASE"/>
    <property type="match status" value="1"/>
</dbReference>
<feature type="transmembrane region" description="Helical" evidence="4">
    <location>
        <begin position="52"/>
        <end position="72"/>
    </location>
</feature>
<keyword evidence="8" id="KW-1185">Reference proteome</keyword>
<dbReference type="GO" id="GO:0016881">
    <property type="term" value="F:acid-amino acid ligase activity"/>
    <property type="evidence" value="ECO:0007669"/>
    <property type="project" value="InterPro"/>
</dbReference>
<evidence type="ECO:0000256" key="3">
    <source>
        <dbReference type="ARBA" id="ARBA00022840"/>
    </source>
</evidence>
<dbReference type="EMBL" id="BMIO01000001">
    <property type="protein sequence ID" value="GGD32595.1"/>
    <property type="molecule type" value="Genomic_DNA"/>
</dbReference>
<evidence type="ECO:0000313" key="7">
    <source>
        <dbReference type="EMBL" id="GGD32595.1"/>
    </source>
</evidence>
<dbReference type="Gene3D" id="3.90.190.20">
    <property type="entry name" value="Mur ligase, C-terminal domain"/>
    <property type="match status" value="1"/>
</dbReference>
<organism evidence="7 8">
    <name type="scientific">Croceicoccus pelagius</name>
    <dbReference type="NCBI Taxonomy" id="1703341"/>
    <lineage>
        <taxon>Bacteria</taxon>
        <taxon>Pseudomonadati</taxon>
        <taxon>Pseudomonadota</taxon>
        <taxon>Alphaproteobacteria</taxon>
        <taxon>Sphingomonadales</taxon>
        <taxon>Erythrobacteraceae</taxon>
        <taxon>Croceicoccus</taxon>
    </lineage>
</organism>
<feature type="transmembrane region" description="Helical" evidence="4">
    <location>
        <begin position="6"/>
        <end position="32"/>
    </location>
</feature>
<evidence type="ECO:0000256" key="4">
    <source>
        <dbReference type="SAM" id="Phobius"/>
    </source>
</evidence>
<dbReference type="OrthoDB" id="9801978at2"/>
<keyword evidence="3" id="KW-0067">ATP-binding</keyword>
<feature type="domain" description="Mur ligase central" evidence="6">
    <location>
        <begin position="185"/>
        <end position="381"/>
    </location>
</feature>
<dbReference type="RefSeq" id="WP_082924450.1">
    <property type="nucleotide sequence ID" value="NZ_BMIO01000001.1"/>
</dbReference>
<dbReference type="PANTHER" id="PTHR43024:SF1">
    <property type="entry name" value="UDP-N-ACETYLMURAMOYL-TRIPEPTIDE--D-ALANYL-D-ALANINE LIGASE"/>
    <property type="match status" value="1"/>
</dbReference>
<dbReference type="AlphaFoldDB" id="A0A916Y5Y5"/>
<accession>A0A916Y5Y5</accession>
<gene>
    <name evidence="7" type="ORF">GCM10010989_03320</name>
</gene>
<dbReference type="InterPro" id="IPR036565">
    <property type="entry name" value="Mur-like_cat_sf"/>
</dbReference>
<dbReference type="SUPFAM" id="SSF53244">
    <property type="entry name" value="MurD-like peptide ligases, peptide-binding domain"/>
    <property type="match status" value="1"/>
</dbReference>
<feature type="transmembrane region" description="Helical" evidence="4">
    <location>
        <begin position="78"/>
        <end position="96"/>
    </location>
</feature>
<comment type="caution">
    <text evidence="7">The sequence shown here is derived from an EMBL/GenBank/DDBJ whole genome shotgun (WGS) entry which is preliminary data.</text>
</comment>
<dbReference type="InterPro" id="IPR036615">
    <property type="entry name" value="Mur_ligase_C_dom_sf"/>
</dbReference>
<sequence>MSELMLPIALFAMIFSLGALTWVRLHTLLTYFQQEEYNGSRFLGAVKRVRLYDVRASLVLLALLIATIAITQLELGRALLFAAIVAASAAICLIAWKESRYGYKKPLVLTERVRRIRKLAAVFAGVLVLLALIGIIWAIIALQLLPFTLILANRILAPAQERINQGYIEEARAKLARLNPKRIGITGSFGKTTTKHIFAEVLAVSGPVFYSRGSINTVLGLTRHIRERLQWSHRYFIAEMGAYGIGSIHRLCNFVKPDFGIVTAIGDAHTERFGSVDNIAQAKSELVEDVCENGGTAIVSTQVLDYEPFRILRADYPGKVISVGPEETADIRIISAALVEADWKIVLEDRREGAGGTRLEYELPLLGEHNVTNSALAVAAAWIIDPAIATRIPLVTPDVEQVPHRLQKRESPGQPLVLDDAYNANEAGFRNAVAVASELAKQRGGRSILVTPGIAELGIEHDRVHASLGEYTAGLADVVYAVNPSRIGTFTSALSANGKTAIEVASFADARDALKVEAKPEDVVLYENDLPDLLEERRLL</sequence>
<evidence type="ECO:0000259" key="6">
    <source>
        <dbReference type="Pfam" id="PF08245"/>
    </source>
</evidence>
<keyword evidence="4" id="KW-1133">Transmembrane helix</keyword>
<dbReference type="InterPro" id="IPR051046">
    <property type="entry name" value="MurCDEF_CellWall_CoF430Synth"/>
</dbReference>
<dbReference type="GO" id="GO:0005524">
    <property type="term" value="F:ATP binding"/>
    <property type="evidence" value="ECO:0007669"/>
    <property type="project" value="UniProtKB-KW"/>
</dbReference>
<evidence type="ECO:0000259" key="5">
    <source>
        <dbReference type="Pfam" id="PF02875"/>
    </source>
</evidence>
<reference evidence="7 8" key="1">
    <citation type="journal article" date="2014" name="Int. J. Syst. Evol. Microbiol.">
        <title>Complete genome sequence of Corynebacterium casei LMG S-19264T (=DSM 44701T), isolated from a smear-ripened cheese.</title>
        <authorList>
            <consortium name="US DOE Joint Genome Institute (JGI-PGF)"/>
            <person name="Walter F."/>
            <person name="Albersmeier A."/>
            <person name="Kalinowski J."/>
            <person name="Ruckert C."/>
        </authorList>
    </citation>
    <scope>NUCLEOTIDE SEQUENCE [LARGE SCALE GENOMIC DNA]</scope>
    <source>
        <strain evidence="7 8">CGMCC 1.15358</strain>
    </source>
</reference>
<keyword evidence="1 7" id="KW-0436">Ligase</keyword>
<keyword evidence="4" id="KW-0812">Transmembrane</keyword>
<name>A0A916Y5Y5_9SPHN</name>
<evidence type="ECO:0000313" key="8">
    <source>
        <dbReference type="Proteomes" id="UP000598997"/>
    </source>
</evidence>
<dbReference type="Pfam" id="PF08245">
    <property type="entry name" value="Mur_ligase_M"/>
    <property type="match status" value="1"/>
</dbReference>
<dbReference type="Gene3D" id="3.40.1190.10">
    <property type="entry name" value="Mur-like, catalytic domain"/>
    <property type="match status" value="1"/>
</dbReference>
<dbReference type="InterPro" id="IPR004101">
    <property type="entry name" value="Mur_ligase_C"/>
</dbReference>
<dbReference type="Proteomes" id="UP000598997">
    <property type="component" value="Unassembled WGS sequence"/>
</dbReference>
<keyword evidence="4" id="KW-0472">Membrane</keyword>
<evidence type="ECO:0000256" key="1">
    <source>
        <dbReference type="ARBA" id="ARBA00022598"/>
    </source>
</evidence>
<proteinExistence type="predicted"/>
<evidence type="ECO:0000256" key="2">
    <source>
        <dbReference type="ARBA" id="ARBA00022741"/>
    </source>
</evidence>
<dbReference type="SUPFAM" id="SSF53623">
    <property type="entry name" value="MurD-like peptide ligases, catalytic domain"/>
    <property type="match status" value="1"/>
</dbReference>
<feature type="domain" description="Mur ligase C-terminal" evidence="5">
    <location>
        <begin position="404"/>
        <end position="525"/>
    </location>
</feature>
<dbReference type="InterPro" id="IPR013221">
    <property type="entry name" value="Mur_ligase_cen"/>
</dbReference>
<keyword evidence="2" id="KW-0547">Nucleotide-binding</keyword>
<dbReference type="Pfam" id="PF02875">
    <property type="entry name" value="Mur_ligase_C"/>
    <property type="match status" value="1"/>
</dbReference>
<protein>
    <submittedName>
        <fullName evidence="7">Mur ligase</fullName>
    </submittedName>
</protein>